<evidence type="ECO:0000256" key="3">
    <source>
        <dbReference type="ARBA" id="ARBA00023027"/>
    </source>
</evidence>
<dbReference type="InterPro" id="IPR029154">
    <property type="entry name" value="HIBADH-like_NADP-bd"/>
</dbReference>
<dbReference type="RefSeq" id="WP_226908605.1">
    <property type="nucleotide sequence ID" value="NZ_CP123735.1"/>
</dbReference>
<dbReference type="PANTHER" id="PTHR43060">
    <property type="entry name" value="3-HYDROXYISOBUTYRATE DEHYDROGENASE-LIKE 1, MITOCHONDRIAL-RELATED"/>
    <property type="match status" value="1"/>
</dbReference>
<evidence type="ECO:0000313" key="7">
    <source>
        <dbReference type="EMBL" id="WGO86922.1"/>
    </source>
</evidence>
<accession>A0AAX3UGW8</accession>
<dbReference type="InterPro" id="IPR013328">
    <property type="entry name" value="6PGD_dom2"/>
</dbReference>
<feature type="active site" evidence="4">
    <location>
        <position position="179"/>
    </location>
</feature>
<dbReference type="InterPro" id="IPR015815">
    <property type="entry name" value="HIBADH-related"/>
</dbReference>
<feature type="domain" description="3-hydroxyisobutyrate dehydrogenase-like NAD-binding" evidence="6">
    <location>
        <begin position="173"/>
        <end position="293"/>
    </location>
</feature>
<evidence type="ECO:0000313" key="8">
    <source>
        <dbReference type="Proteomes" id="UP001242513"/>
    </source>
</evidence>
<dbReference type="AlphaFoldDB" id="A0AAX3UGW8"/>
<dbReference type="Pfam" id="PF03446">
    <property type="entry name" value="NAD_binding_2"/>
    <property type="match status" value="1"/>
</dbReference>
<dbReference type="EC" id="1.1.-.-" evidence="7"/>
<dbReference type="InterPro" id="IPR036291">
    <property type="entry name" value="NAD(P)-bd_dom_sf"/>
</dbReference>
<sequence length="296" mass="32408">MTKHKEVKNMKIGFIGTGVMGTGIINNLLKNNYDVTVYNRTKAHAQPVLDNGAKWADNPAALTKKVDVLFTMVGFPKDVEDIYFGENGIMNAARAGQYIIDMTTSKPSLAQKIGQLGDEKGLHILDAPVSGGDIGAKKGTLTVMIGGHKEDLDHLQDLFMTFASKLNYFGSYGSGQHAKMANQIMIAGTMTGMTEMLVYAKAANLDLEQVCQTLQSGAAENFSLGSYGPRILKGDYTPGFFAKHFLKDLRIALEEANKMQLDLPATKEAKHLYEVLVDQKKLGNDGTQALIKLWWK</sequence>
<dbReference type="GO" id="GO:0016491">
    <property type="term" value="F:oxidoreductase activity"/>
    <property type="evidence" value="ECO:0007669"/>
    <property type="project" value="UniProtKB-KW"/>
</dbReference>
<evidence type="ECO:0000256" key="4">
    <source>
        <dbReference type="PIRSR" id="PIRSR000103-1"/>
    </source>
</evidence>
<protein>
    <submittedName>
        <fullName evidence="7">NAD(P)-dependent oxidoreductase</fullName>
        <ecNumber evidence="7">1.1.-.-</ecNumber>
    </submittedName>
</protein>
<reference evidence="7" key="2">
    <citation type="submission" date="2023-04" db="EMBL/GenBank/DDBJ databases">
        <authorList>
            <person name="Wang Y."/>
        </authorList>
    </citation>
    <scope>NUCLEOTIDE SEQUENCE</scope>
    <source>
        <strain evidence="7">ZW18</strain>
    </source>
</reference>
<dbReference type="EMBL" id="CP123735">
    <property type="protein sequence ID" value="WGO86922.1"/>
    <property type="molecule type" value="Genomic_DNA"/>
</dbReference>
<dbReference type="GO" id="GO:0051287">
    <property type="term" value="F:NAD binding"/>
    <property type="evidence" value="ECO:0007669"/>
    <property type="project" value="InterPro"/>
</dbReference>
<dbReference type="PANTHER" id="PTHR43060:SF15">
    <property type="entry name" value="3-HYDROXYISOBUTYRATE DEHYDROGENASE-LIKE 1, MITOCHONDRIAL-RELATED"/>
    <property type="match status" value="1"/>
</dbReference>
<proteinExistence type="inferred from homology"/>
<comment type="similarity">
    <text evidence="1">Belongs to the HIBADH-related family.</text>
</comment>
<feature type="domain" description="6-phosphogluconate dehydrogenase NADP-binding" evidence="5">
    <location>
        <begin position="11"/>
        <end position="170"/>
    </location>
</feature>
<keyword evidence="2 7" id="KW-0560">Oxidoreductase</keyword>
<dbReference type="Proteomes" id="UP001242513">
    <property type="component" value="Chromosome"/>
</dbReference>
<reference evidence="7" key="1">
    <citation type="journal article" date="2022" name="Food Funct.">
        <title>Lactobacillus kefiranofaciens ZW18 from Kefir enhances the anti-tumor effect of anti-programmed cell death 1 (PD-1) immunotherapy by modulating the gut microbiota.</title>
        <authorList>
            <person name="Zhao J."/>
            <person name="Wang Y."/>
            <person name="Wang J."/>
            <person name="Lv M."/>
            <person name="Zhou C."/>
            <person name="Jia L."/>
            <person name="Geng W."/>
        </authorList>
    </citation>
    <scope>NUCLEOTIDE SEQUENCE</scope>
    <source>
        <strain evidence="7">ZW18</strain>
    </source>
</reference>
<dbReference type="Gene3D" id="1.10.1040.10">
    <property type="entry name" value="N-(1-d-carboxylethyl)-l-norvaline Dehydrogenase, domain 2"/>
    <property type="match status" value="1"/>
</dbReference>
<dbReference type="Gene3D" id="3.40.50.720">
    <property type="entry name" value="NAD(P)-binding Rossmann-like Domain"/>
    <property type="match status" value="1"/>
</dbReference>
<organism evidence="7 8">
    <name type="scientific">Lactobacillus kefiranofaciens</name>
    <dbReference type="NCBI Taxonomy" id="267818"/>
    <lineage>
        <taxon>Bacteria</taxon>
        <taxon>Bacillati</taxon>
        <taxon>Bacillota</taxon>
        <taxon>Bacilli</taxon>
        <taxon>Lactobacillales</taxon>
        <taxon>Lactobacillaceae</taxon>
        <taxon>Lactobacillus</taxon>
    </lineage>
</organism>
<evidence type="ECO:0000259" key="6">
    <source>
        <dbReference type="Pfam" id="PF14833"/>
    </source>
</evidence>
<dbReference type="InterPro" id="IPR006115">
    <property type="entry name" value="6PGDH_NADP-bd"/>
</dbReference>
<dbReference type="GO" id="GO:0050661">
    <property type="term" value="F:NADP binding"/>
    <property type="evidence" value="ECO:0007669"/>
    <property type="project" value="InterPro"/>
</dbReference>
<dbReference type="SUPFAM" id="SSF48179">
    <property type="entry name" value="6-phosphogluconate dehydrogenase C-terminal domain-like"/>
    <property type="match status" value="1"/>
</dbReference>
<dbReference type="PIRSF" id="PIRSF000103">
    <property type="entry name" value="HIBADH"/>
    <property type="match status" value="1"/>
</dbReference>
<dbReference type="Pfam" id="PF14833">
    <property type="entry name" value="NAD_binding_11"/>
    <property type="match status" value="1"/>
</dbReference>
<evidence type="ECO:0000256" key="1">
    <source>
        <dbReference type="ARBA" id="ARBA00009080"/>
    </source>
</evidence>
<dbReference type="InterPro" id="IPR008927">
    <property type="entry name" value="6-PGluconate_DH-like_C_sf"/>
</dbReference>
<name>A0AAX3UGW8_9LACO</name>
<dbReference type="SUPFAM" id="SSF51735">
    <property type="entry name" value="NAD(P)-binding Rossmann-fold domains"/>
    <property type="match status" value="1"/>
</dbReference>
<keyword evidence="3" id="KW-0520">NAD</keyword>
<gene>
    <name evidence="7" type="ORF">QEJ78_02450</name>
</gene>
<evidence type="ECO:0000256" key="2">
    <source>
        <dbReference type="ARBA" id="ARBA00023002"/>
    </source>
</evidence>
<evidence type="ECO:0000259" key="5">
    <source>
        <dbReference type="Pfam" id="PF03446"/>
    </source>
</evidence>